<evidence type="ECO:0000256" key="1">
    <source>
        <dbReference type="SAM" id="SignalP"/>
    </source>
</evidence>
<reference evidence="2 3" key="1">
    <citation type="journal article" date="2011" name="J. Bacteriol.">
        <title>Genome sequence of the algicidal bacterium Kordia algicida OT-1.</title>
        <authorList>
            <person name="Lee H.S."/>
            <person name="Kang S.G."/>
            <person name="Kwon K.K."/>
            <person name="Lee J.H."/>
            <person name="Kim S.J."/>
        </authorList>
    </citation>
    <scope>NUCLEOTIDE SEQUENCE [LARGE SCALE GENOMIC DNA]</scope>
    <source>
        <strain evidence="2 3">OT-1</strain>
    </source>
</reference>
<dbReference type="HOGENOM" id="CLU_815801_0_0_10"/>
<dbReference type="OrthoDB" id="9775382at2"/>
<dbReference type="AlphaFoldDB" id="A9E2H1"/>
<name>A9E2H1_9FLAO</name>
<feature type="signal peptide" evidence="1">
    <location>
        <begin position="1"/>
        <end position="19"/>
    </location>
</feature>
<dbReference type="InterPro" id="IPR046495">
    <property type="entry name" value="DUF6588"/>
</dbReference>
<protein>
    <recommendedName>
        <fullName evidence="4">Transporter</fullName>
    </recommendedName>
</protein>
<evidence type="ECO:0000313" key="3">
    <source>
        <dbReference type="Proteomes" id="UP000002945"/>
    </source>
</evidence>
<organism evidence="2 3">
    <name type="scientific">Kordia algicida OT-1</name>
    <dbReference type="NCBI Taxonomy" id="391587"/>
    <lineage>
        <taxon>Bacteria</taxon>
        <taxon>Pseudomonadati</taxon>
        <taxon>Bacteroidota</taxon>
        <taxon>Flavobacteriia</taxon>
        <taxon>Flavobacteriales</taxon>
        <taxon>Flavobacteriaceae</taxon>
        <taxon>Kordia</taxon>
    </lineage>
</organism>
<evidence type="ECO:0000313" key="2">
    <source>
        <dbReference type="EMBL" id="EDP95389.1"/>
    </source>
</evidence>
<evidence type="ECO:0008006" key="4">
    <source>
        <dbReference type="Google" id="ProtNLM"/>
    </source>
</evidence>
<keyword evidence="3" id="KW-1185">Reference proteome</keyword>
<keyword evidence="1" id="KW-0732">Signal</keyword>
<dbReference type="EMBL" id="ABIB01000008">
    <property type="protein sequence ID" value="EDP95389.1"/>
    <property type="molecule type" value="Genomic_DNA"/>
</dbReference>
<dbReference type="STRING" id="391587.KAOT1_10716"/>
<dbReference type="eggNOG" id="ENOG502Z8Z5">
    <property type="taxonomic scope" value="Bacteria"/>
</dbReference>
<feature type="chain" id="PRO_5002737975" description="Transporter" evidence="1">
    <location>
        <begin position="20"/>
        <end position="337"/>
    </location>
</feature>
<proteinExistence type="predicted"/>
<dbReference type="Pfam" id="PF20230">
    <property type="entry name" value="DUF6588"/>
    <property type="match status" value="1"/>
</dbReference>
<dbReference type="RefSeq" id="WP_007094700.1">
    <property type="nucleotide sequence ID" value="NZ_CP142125.1"/>
</dbReference>
<dbReference type="Proteomes" id="UP000002945">
    <property type="component" value="Unassembled WGS sequence"/>
</dbReference>
<sequence length="337" mass="36741">MKKIQASLIALLAICYVNAQDNINELLAAGIDDAKRFSTDYIAPASEGLAYTINSGWFNSASSLKKYGFEISVVGNASFFKDEKKSFQLNVADYENIRFPDNSPSKTVATALGHNEPDITVIVTYDDPIFGNQEVELTLPTGIGSEDVNLIPTAYLQASFSPFKGTQLKGRFFPKVDTEDVKLSTYGFGIQQEFTSWLPAESVFPVAVSGLIAYTHLNANYDFTNSSVVDGDNQQVETEVNTLLFQLIVGTKFKVVNFYGGLGYINGDSKTDLLGTYTVTDGVFFSETITDPFSIDQDISGIRGTLGANLKLGFFGLNADYSFGEFDTASLGINFSF</sequence>
<gene>
    <name evidence="2" type="ORF">KAOT1_10716</name>
</gene>
<accession>A9E2H1</accession>
<comment type="caution">
    <text evidence="2">The sequence shown here is derived from an EMBL/GenBank/DDBJ whole genome shotgun (WGS) entry which is preliminary data.</text>
</comment>